<comment type="miscellaneous">
    <text evidence="11">In the RecBCD complex, RecB has a slow 3'-5' helicase, an exonuclease activity and loads RecA onto ssDNA, RecD has a fast 5'-3' helicase activity, while RecC stimulates the ATPase and processivity of the RecB helicase and contributes to recognition of the Chi site.</text>
</comment>
<feature type="domain" description="UvrD-like helicase C-terminal" evidence="12">
    <location>
        <begin position="598"/>
        <end position="644"/>
    </location>
</feature>
<reference evidence="16" key="1">
    <citation type="journal article" date="2019" name="Int. J. Syst. Evol. Microbiol.">
        <title>The Global Catalogue of Microorganisms (GCM) 10K type strain sequencing project: providing services to taxonomists for standard genome sequencing and annotation.</title>
        <authorList>
            <consortium name="The Broad Institute Genomics Platform"/>
            <consortium name="The Broad Institute Genome Sequencing Center for Infectious Disease"/>
            <person name="Wu L."/>
            <person name="Ma J."/>
        </authorList>
    </citation>
    <scope>NUCLEOTIDE SEQUENCE [LARGE SCALE GENOMIC DNA]</scope>
    <source>
        <strain evidence="16">KCTC 52438</strain>
    </source>
</reference>
<comment type="subunit">
    <text evidence="11">Heterotrimer of RecB, RecC and RecD. All subunits contribute to DNA-binding.</text>
</comment>
<evidence type="ECO:0000256" key="6">
    <source>
        <dbReference type="ARBA" id="ARBA00022839"/>
    </source>
</evidence>
<dbReference type="Gene3D" id="3.40.50.300">
    <property type="entry name" value="P-loop containing nucleotide triphosphate hydrolases"/>
    <property type="match status" value="3"/>
</dbReference>
<dbReference type="CDD" id="cd17933">
    <property type="entry name" value="DEXSc_RecD-like"/>
    <property type="match status" value="1"/>
</dbReference>
<evidence type="ECO:0000313" key="15">
    <source>
        <dbReference type="EMBL" id="MFC3151665.1"/>
    </source>
</evidence>
<feature type="binding site" evidence="11">
    <location>
        <begin position="223"/>
        <end position="230"/>
    </location>
    <ligand>
        <name>ATP</name>
        <dbReference type="ChEBI" id="CHEBI:30616"/>
    </ligand>
</feature>
<dbReference type="InterPro" id="IPR050534">
    <property type="entry name" value="Coronavir_polyprotein_1ab"/>
</dbReference>
<dbReference type="Pfam" id="PF18335">
    <property type="entry name" value="SH3_13"/>
    <property type="match status" value="1"/>
</dbReference>
<comment type="catalytic activity">
    <reaction evidence="11">
        <text>ATP + H2O = ADP + phosphate + H(+)</text>
        <dbReference type="Rhea" id="RHEA:13065"/>
        <dbReference type="ChEBI" id="CHEBI:15377"/>
        <dbReference type="ChEBI" id="CHEBI:15378"/>
        <dbReference type="ChEBI" id="CHEBI:30616"/>
        <dbReference type="ChEBI" id="CHEBI:43474"/>
        <dbReference type="ChEBI" id="CHEBI:456216"/>
        <dbReference type="EC" id="5.6.2.3"/>
    </reaction>
</comment>
<evidence type="ECO:0000259" key="12">
    <source>
        <dbReference type="Pfam" id="PF13538"/>
    </source>
</evidence>
<dbReference type="InterPro" id="IPR006344">
    <property type="entry name" value="RecD"/>
</dbReference>
<comment type="similarity">
    <text evidence="11">Belongs to the RecD family.</text>
</comment>
<dbReference type="EMBL" id="JBHRSZ010000004">
    <property type="protein sequence ID" value="MFC3151665.1"/>
    <property type="molecule type" value="Genomic_DNA"/>
</dbReference>
<dbReference type="HAMAP" id="MF_01487">
    <property type="entry name" value="RecD"/>
    <property type="match status" value="1"/>
</dbReference>
<dbReference type="Pfam" id="PF21185">
    <property type="entry name" value="RecD_N"/>
    <property type="match status" value="1"/>
</dbReference>
<keyword evidence="6 11" id="KW-0269">Exonuclease</keyword>
<evidence type="ECO:0000256" key="8">
    <source>
        <dbReference type="ARBA" id="ARBA00023125"/>
    </source>
</evidence>
<dbReference type="InterPro" id="IPR041451">
    <property type="entry name" value="RecD2_SH13"/>
</dbReference>
<organism evidence="15 16">
    <name type="scientific">Litoribrevibacter euphylliae</name>
    <dbReference type="NCBI Taxonomy" id="1834034"/>
    <lineage>
        <taxon>Bacteria</taxon>
        <taxon>Pseudomonadati</taxon>
        <taxon>Pseudomonadota</taxon>
        <taxon>Gammaproteobacteria</taxon>
        <taxon>Oceanospirillales</taxon>
        <taxon>Oceanospirillaceae</taxon>
        <taxon>Litoribrevibacter</taxon>
    </lineage>
</organism>
<evidence type="ECO:0000256" key="9">
    <source>
        <dbReference type="ARBA" id="ARBA00023204"/>
    </source>
</evidence>
<dbReference type="Gene3D" id="2.30.30.940">
    <property type="match status" value="1"/>
</dbReference>
<evidence type="ECO:0000256" key="1">
    <source>
        <dbReference type="ARBA" id="ARBA00022722"/>
    </source>
</evidence>
<dbReference type="Gene3D" id="1.10.10.1020">
    <property type="entry name" value="RecBCD complex, subunit RecD, N-terminal domain"/>
    <property type="match status" value="1"/>
</dbReference>
<dbReference type="InterPro" id="IPR049550">
    <property type="entry name" value="RecD_N"/>
</dbReference>
<evidence type="ECO:0000259" key="13">
    <source>
        <dbReference type="Pfam" id="PF18335"/>
    </source>
</evidence>
<keyword evidence="5 11" id="KW-0347">Helicase</keyword>
<dbReference type="InterPro" id="IPR027417">
    <property type="entry name" value="P-loop_NTPase"/>
</dbReference>
<gene>
    <name evidence="11 15" type="primary">recD</name>
    <name evidence="15" type="ORF">ACFOEK_11565</name>
</gene>
<dbReference type="InterPro" id="IPR041851">
    <property type="entry name" value="RecD_N_sf"/>
</dbReference>
<keyword evidence="10 11" id="KW-0413">Isomerase</keyword>
<keyword evidence="7 11" id="KW-0067">ATP-binding</keyword>
<dbReference type="PANTHER" id="PTHR43788">
    <property type="entry name" value="DNA2/NAM7 HELICASE FAMILY MEMBER"/>
    <property type="match status" value="1"/>
</dbReference>
<dbReference type="InterPro" id="IPR027785">
    <property type="entry name" value="UvrD-like_helicase_C"/>
</dbReference>
<keyword evidence="1 11" id="KW-0540">Nuclease</keyword>
<dbReference type="EC" id="5.6.2.3" evidence="11"/>
<evidence type="ECO:0000256" key="7">
    <source>
        <dbReference type="ARBA" id="ARBA00022840"/>
    </source>
</evidence>
<name>A0ABV7HCQ7_9GAMM</name>
<feature type="domain" description="ATP-dependent RecD2 DNA helicase SH3" evidence="13">
    <location>
        <begin position="512"/>
        <end position="578"/>
    </location>
</feature>
<dbReference type="NCBIfam" id="TIGR01447">
    <property type="entry name" value="recD"/>
    <property type="match status" value="1"/>
</dbReference>
<evidence type="ECO:0000256" key="10">
    <source>
        <dbReference type="ARBA" id="ARBA00023235"/>
    </source>
</evidence>
<comment type="caution">
    <text evidence="15">The sequence shown here is derived from an EMBL/GenBank/DDBJ whole genome shotgun (WGS) entry which is preliminary data.</text>
</comment>
<evidence type="ECO:0000259" key="14">
    <source>
        <dbReference type="Pfam" id="PF21185"/>
    </source>
</evidence>
<proteinExistence type="inferred from homology"/>
<keyword evidence="4 11" id="KW-0378">Hydrolase</keyword>
<keyword evidence="8 11" id="KW-0238">DNA-binding</keyword>
<keyword evidence="2 11" id="KW-0547">Nucleotide-binding</keyword>
<dbReference type="Pfam" id="PF13538">
    <property type="entry name" value="UvrD_C_2"/>
    <property type="match status" value="1"/>
</dbReference>
<evidence type="ECO:0000256" key="2">
    <source>
        <dbReference type="ARBA" id="ARBA00022741"/>
    </source>
</evidence>
<dbReference type="Proteomes" id="UP001595476">
    <property type="component" value="Unassembled WGS sequence"/>
</dbReference>
<evidence type="ECO:0000256" key="11">
    <source>
        <dbReference type="HAMAP-Rule" id="MF_01487"/>
    </source>
</evidence>
<evidence type="ECO:0000313" key="16">
    <source>
        <dbReference type="Proteomes" id="UP001595476"/>
    </source>
</evidence>
<accession>A0ABV7HCQ7</accession>
<sequence>MNQVIVSTPNLRQSRVLTALAYLVEQKIIRPLDLEFARFLWSQEAKQLETGLQPELVYERSELCAKYGALVSVFLGKGHVCVQLERLINQAAHPFLEDESVTYGRHQTLDAELLAMLAFDLDEVPQLTECVSIAYEPTKALVLEKSTSDHSTRLYLNRYWHYEEIIRTFINNGAQEDSVLDVDEVLLSEILEQLFPAHPNGSYDYQKLAAAVALTSSMSVITGGPGTGKTYTVVRLLAALLQYHHNVARKDANVRMPVIKLAAPTGKAAARMLESIRDALGSLPLSDDLKALFPESANTLHRLLGPKPLDANFKHDRNNPLHLDILIVDEASMIDLPMMAKLLDAMPTHGRLVLLGDRDQLASVEAGAVLNDLCQMLGAYSSKRAEQLTRLTGATVEAHPASPFAGIQDSLAWLRVSRRFGADSGIGHLAKAINEGNARAVTKLLINAAYSDVNAIEYSAAHYSKLLFMIANAYHTYIHAAKAQSYSEALNLFSDVRLLCALREGEFGVRGLNQAIEERLAKTAMIQREVETEVGIVRSDWYVGRPVMVTRNDHSLGLYNGDIGVVMRDEAGRLRVYFDGADGLKAILPSRMPEHETAYAMTVHKSQGSEFEHTYFILPDRLNPVLTRELVYTAVTRAKTQLTLLYSADVLKDAVVQRVQRFSGLQEKLLLI</sequence>
<keyword evidence="16" id="KW-1185">Reference proteome</keyword>
<protein>
    <recommendedName>
        <fullName evidence="11">RecBCD enzyme subunit RecD</fullName>
        <ecNumber evidence="11">5.6.2.3</ecNumber>
    </recommendedName>
    <alternativeName>
        <fullName evidence="11">DNA 5'-3' helicase subunit RecD</fullName>
    </alternativeName>
    <alternativeName>
        <fullName evidence="11">Exonuclease V subunit RecD</fullName>
        <shortName evidence="11">ExoV subunit RecD</shortName>
    </alternativeName>
    <alternativeName>
        <fullName evidence="11">Helicase/nuclease RecBCD subunit RecD</fullName>
    </alternativeName>
</protein>
<comment type="function">
    <text evidence="11">A helicase/nuclease that prepares dsDNA breaks (DSB) for recombinational DNA repair. Binds to DSBs and unwinds DNA via a highly rapid and processive ATP-dependent bidirectional helicase activity. Unwinds dsDNA until it encounters a Chi (crossover hotspot instigator) sequence from the 3' direction. Cuts ssDNA a few nucleotides 3' to the Chi site. The properties and activities of the enzyme are changed at Chi. The Chi-altered holoenzyme produces a long 3'-ssDNA overhang and facilitates RecA-binding to the ssDNA for homologous DNA recombination and repair. Holoenzyme degrades any linearized DNA that is unable to undergo homologous recombination. In the holoenzyme this subunit has ssDNA-dependent ATPase and 5'-3' helicase activity. When added to pre-assembled RecBC greatly stimulates nuclease activity and augments holoenzyme processivity. Negatively regulates the RecA-loading ability of RecBCD.</text>
</comment>
<dbReference type="PANTHER" id="PTHR43788:SF6">
    <property type="entry name" value="DNA HELICASE B"/>
    <property type="match status" value="1"/>
</dbReference>
<dbReference type="NCBIfam" id="NF008127">
    <property type="entry name" value="PRK10875.1"/>
    <property type="match status" value="1"/>
</dbReference>
<evidence type="ECO:0000256" key="3">
    <source>
        <dbReference type="ARBA" id="ARBA00022763"/>
    </source>
</evidence>
<feature type="domain" description="RecBCD enzyme subunit RecD N-terminal" evidence="14">
    <location>
        <begin position="25"/>
        <end position="126"/>
    </location>
</feature>
<dbReference type="CDD" id="cd18809">
    <property type="entry name" value="SF1_C_RecD"/>
    <property type="match status" value="1"/>
</dbReference>
<keyword evidence="9 11" id="KW-0234">DNA repair</keyword>
<dbReference type="SUPFAM" id="SSF52540">
    <property type="entry name" value="P-loop containing nucleoside triphosphate hydrolases"/>
    <property type="match status" value="2"/>
</dbReference>
<dbReference type="Pfam" id="PF13245">
    <property type="entry name" value="AAA_19"/>
    <property type="match status" value="1"/>
</dbReference>
<keyword evidence="3 11" id="KW-0227">DNA damage</keyword>
<dbReference type="RefSeq" id="WP_386720856.1">
    <property type="nucleotide sequence ID" value="NZ_JBHRSZ010000004.1"/>
</dbReference>
<evidence type="ECO:0000256" key="4">
    <source>
        <dbReference type="ARBA" id="ARBA00022801"/>
    </source>
</evidence>
<evidence type="ECO:0000256" key="5">
    <source>
        <dbReference type="ARBA" id="ARBA00022806"/>
    </source>
</evidence>